<evidence type="ECO:0000313" key="4">
    <source>
        <dbReference type="EMBL" id="GIG77699.1"/>
    </source>
</evidence>
<keyword evidence="5" id="KW-1185">Reference proteome</keyword>
<feature type="DNA-binding region" description="H-T-H motif" evidence="2">
    <location>
        <begin position="29"/>
        <end position="48"/>
    </location>
</feature>
<evidence type="ECO:0000259" key="3">
    <source>
        <dbReference type="PROSITE" id="PS50977"/>
    </source>
</evidence>
<gene>
    <name evidence="4" type="ORF">Pka01_08260</name>
</gene>
<protein>
    <submittedName>
        <fullName evidence="4">TetR family transcriptional regulator</fullName>
    </submittedName>
</protein>
<dbReference type="EMBL" id="BONV01000002">
    <property type="protein sequence ID" value="GIG77699.1"/>
    <property type="molecule type" value="Genomic_DNA"/>
</dbReference>
<dbReference type="InterPro" id="IPR050109">
    <property type="entry name" value="HTH-type_TetR-like_transc_reg"/>
</dbReference>
<dbReference type="PANTHER" id="PTHR30055:SF237">
    <property type="entry name" value="TRANSCRIPTIONAL REPRESSOR MCE3R"/>
    <property type="match status" value="1"/>
</dbReference>
<dbReference type="Proteomes" id="UP000630097">
    <property type="component" value="Unassembled WGS sequence"/>
</dbReference>
<feature type="domain" description="HTH tetR-type" evidence="3">
    <location>
        <begin position="6"/>
        <end position="66"/>
    </location>
</feature>
<proteinExistence type="predicted"/>
<dbReference type="InterPro" id="IPR009057">
    <property type="entry name" value="Homeodomain-like_sf"/>
</dbReference>
<evidence type="ECO:0000256" key="1">
    <source>
        <dbReference type="ARBA" id="ARBA00023125"/>
    </source>
</evidence>
<dbReference type="AlphaFoldDB" id="A0A8J3LTW4"/>
<reference evidence="4 5" key="1">
    <citation type="submission" date="2021-01" db="EMBL/GenBank/DDBJ databases">
        <title>Whole genome shotgun sequence of Planotetraspora kaengkrachanensis NBRC 104272.</title>
        <authorList>
            <person name="Komaki H."/>
            <person name="Tamura T."/>
        </authorList>
    </citation>
    <scope>NUCLEOTIDE SEQUENCE [LARGE SCALE GENOMIC DNA]</scope>
    <source>
        <strain evidence="4 5">NBRC 104272</strain>
    </source>
</reference>
<organism evidence="4 5">
    <name type="scientific">Planotetraspora kaengkrachanensis</name>
    <dbReference type="NCBI Taxonomy" id="575193"/>
    <lineage>
        <taxon>Bacteria</taxon>
        <taxon>Bacillati</taxon>
        <taxon>Actinomycetota</taxon>
        <taxon>Actinomycetes</taxon>
        <taxon>Streptosporangiales</taxon>
        <taxon>Streptosporangiaceae</taxon>
        <taxon>Planotetraspora</taxon>
    </lineage>
</organism>
<dbReference type="InterPro" id="IPR001647">
    <property type="entry name" value="HTH_TetR"/>
</dbReference>
<dbReference type="PRINTS" id="PR00455">
    <property type="entry name" value="HTHTETR"/>
</dbReference>
<dbReference type="PANTHER" id="PTHR30055">
    <property type="entry name" value="HTH-TYPE TRANSCRIPTIONAL REGULATOR RUTR"/>
    <property type="match status" value="1"/>
</dbReference>
<comment type="caution">
    <text evidence="4">The sequence shown here is derived from an EMBL/GenBank/DDBJ whole genome shotgun (WGS) entry which is preliminary data.</text>
</comment>
<dbReference type="Gene3D" id="1.10.357.10">
    <property type="entry name" value="Tetracycline Repressor, domain 2"/>
    <property type="match status" value="1"/>
</dbReference>
<dbReference type="PROSITE" id="PS50977">
    <property type="entry name" value="HTH_TETR_2"/>
    <property type="match status" value="1"/>
</dbReference>
<name>A0A8J3LTW4_9ACTN</name>
<dbReference type="GO" id="GO:0003700">
    <property type="term" value="F:DNA-binding transcription factor activity"/>
    <property type="evidence" value="ECO:0007669"/>
    <property type="project" value="TreeGrafter"/>
</dbReference>
<accession>A0A8J3LTW4</accession>
<dbReference type="Pfam" id="PF00440">
    <property type="entry name" value="TetR_N"/>
    <property type="match status" value="1"/>
</dbReference>
<dbReference type="SUPFAM" id="SSF46689">
    <property type="entry name" value="Homeodomain-like"/>
    <property type="match status" value="1"/>
</dbReference>
<dbReference type="RefSeq" id="WP_203881196.1">
    <property type="nucleotide sequence ID" value="NZ_BAABHH010000002.1"/>
</dbReference>
<keyword evidence="1 2" id="KW-0238">DNA-binding</keyword>
<evidence type="ECO:0000256" key="2">
    <source>
        <dbReference type="PROSITE-ProRule" id="PRU00335"/>
    </source>
</evidence>
<evidence type="ECO:0000313" key="5">
    <source>
        <dbReference type="Proteomes" id="UP000630097"/>
    </source>
</evidence>
<dbReference type="GO" id="GO:0000976">
    <property type="term" value="F:transcription cis-regulatory region binding"/>
    <property type="evidence" value="ECO:0007669"/>
    <property type="project" value="TreeGrafter"/>
</dbReference>
<sequence>MTRSATALHAEILESAARLFAAHGFRGTSLQDIASDAGCSKASLLYHFTNKDAILTELLTPAGREMAELEERLAGLDGKDAARAAVAGLVDLSLHFRRQVKILVQDVDSLINRPELPDVYALTERLVDALTGRSPTPQARVWAWMAMVGIFLTSAAEHALPDSALRAELTRGALRTLGRGTD</sequence>